<reference evidence="1 2" key="1">
    <citation type="submission" date="2020-08" db="EMBL/GenBank/DDBJ databases">
        <title>Above-ground endophytic microbial communities from plants in different locations in the United States.</title>
        <authorList>
            <person name="Frank C."/>
        </authorList>
    </citation>
    <scope>NUCLEOTIDE SEQUENCE [LARGE SCALE GENOMIC DNA]</scope>
    <source>
        <strain evidence="1 2">WP4_2_2</strain>
    </source>
</reference>
<name>A0A7W9U4M4_9BURK</name>
<dbReference type="AlphaFoldDB" id="A0A7W9U4M4"/>
<proteinExistence type="predicted"/>
<keyword evidence="2" id="KW-1185">Reference proteome</keyword>
<comment type="caution">
    <text evidence="1">The sequence shown here is derived from an EMBL/GenBank/DDBJ whole genome shotgun (WGS) entry which is preliminary data.</text>
</comment>
<dbReference type="Proteomes" id="UP000571554">
    <property type="component" value="Unassembled WGS sequence"/>
</dbReference>
<gene>
    <name evidence="1" type="ORF">F4827_006778</name>
</gene>
<evidence type="ECO:0000313" key="1">
    <source>
        <dbReference type="EMBL" id="MBB6106899.1"/>
    </source>
</evidence>
<organism evidence="1 2">
    <name type="scientific">Paraburkholderia bannensis</name>
    <dbReference type="NCBI Taxonomy" id="765414"/>
    <lineage>
        <taxon>Bacteria</taxon>
        <taxon>Pseudomonadati</taxon>
        <taxon>Pseudomonadota</taxon>
        <taxon>Betaproteobacteria</taxon>
        <taxon>Burkholderiales</taxon>
        <taxon>Burkholderiaceae</taxon>
        <taxon>Paraburkholderia</taxon>
    </lineage>
</organism>
<dbReference type="RefSeq" id="WP_221303912.1">
    <property type="nucleotide sequence ID" value="NZ_JACHBW010000034.1"/>
</dbReference>
<evidence type="ECO:0000313" key="2">
    <source>
        <dbReference type="Proteomes" id="UP000571554"/>
    </source>
</evidence>
<sequence>MIQIKLAGVARRQHSWPDNLTINHAVRKCWMRSYRELERDLLHIEAAIALLEQTRAYLSLGGPVNDPAYWKAKIRQLTSEWPRDRMLERQAADMMTRVENLALIPTSDKPSPQTT</sequence>
<dbReference type="EMBL" id="JACHBW010000034">
    <property type="protein sequence ID" value="MBB6106899.1"/>
    <property type="molecule type" value="Genomic_DNA"/>
</dbReference>
<protein>
    <submittedName>
        <fullName evidence="1">Uncharacterized protein</fullName>
    </submittedName>
</protein>
<accession>A0A7W9U4M4</accession>